<sequence>MLLTDGVKLALLVEPRPSPAIGLVLFNACRRLSCSWNITILHSDENREFVLDSIHSNRRLRAEMLQGRLRMELLRATIGTSSEWYSQMLQSGSFWSDLRADWVLTLQSDTWICGREKDPPVVKPYIGGMSYQRGSKSDAPFVGHMNGGFSLRNVKWVKICIKQMKAKKCSACVEDELFSMCMKHEPGISIFDLMRFSSDNKWTGCFDDGGQRVCPWGVHMPWGNGPMPNGELGTLEHVEERLQLYNYCPELFQLENSQSPKPLDGKGLRRSNQFAQRTKFKPKERTSEVRERVREERLNGRSTRRINRAQAR</sequence>
<evidence type="ECO:0000259" key="2">
    <source>
        <dbReference type="Pfam" id="PF18922"/>
    </source>
</evidence>
<dbReference type="InterPro" id="IPR043729">
    <property type="entry name" value="DUF5672"/>
</dbReference>
<dbReference type="Proteomes" id="UP001190700">
    <property type="component" value="Unassembled WGS sequence"/>
</dbReference>
<gene>
    <name evidence="3" type="ORF">CYMTET_17500</name>
</gene>
<accession>A0AAE0G9Z5</accession>
<organism evidence="3 4">
    <name type="scientific">Cymbomonas tetramitiformis</name>
    <dbReference type="NCBI Taxonomy" id="36881"/>
    <lineage>
        <taxon>Eukaryota</taxon>
        <taxon>Viridiplantae</taxon>
        <taxon>Chlorophyta</taxon>
        <taxon>Pyramimonadophyceae</taxon>
        <taxon>Pyramimonadales</taxon>
        <taxon>Pyramimonadaceae</taxon>
        <taxon>Cymbomonas</taxon>
    </lineage>
</organism>
<reference evidence="3 4" key="1">
    <citation type="journal article" date="2015" name="Genome Biol. Evol.">
        <title>Comparative Genomics of a Bacterivorous Green Alga Reveals Evolutionary Causalities and Consequences of Phago-Mixotrophic Mode of Nutrition.</title>
        <authorList>
            <person name="Burns J.A."/>
            <person name="Paasch A."/>
            <person name="Narechania A."/>
            <person name="Kim E."/>
        </authorList>
    </citation>
    <scope>NUCLEOTIDE SEQUENCE [LARGE SCALE GENOMIC DNA]</scope>
    <source>
        <strain evidence="3 4">PLY_AMNH</strain>
    </source>
</reference>
<keyword evidence="4" id="KW-1185">Reference proteome</keyword>
<proteinExistence type="predicted"/>
<evidence type="ECO:0000313" key="4">
    <source>
        <dbReference type="Proteomes" id="UP001190700"/>
    </source>
</evidence>
<feature type="region of interest" description="Disordered" evidence="1">
    <location>
        <begin position="258"/>
        <end position="312"/>
    </location>
</feature>
<dbReference type="AlphaFoldDB" id="A0AAE0G9Z5"/>
<evidence type="ECO:0000313" key="3">
    <source>
        <dbReference type="EMBL" id="KAK3274312.1"/>
    </source>
</evidence>
<dbReference type="Pfam" id="PF18922">
    <property type="entry name" value="DUF5672"/>
    <property type="match status" value="1"/>
</dbReference>
<feature type="compositionally biased region" description="Basic and acidic residues" evidence="1">
    <location>
        <begin position="281"/>
        <end position="299"/>
    </location>
</feature>
<comment type="caution">
    <text evidence="3">The sequence shown here is derived from an EMBL/GenBank/DDBJ whole genome shotgun (WGS) entry which is preliminary data.</text>
</comment>
<dbReference type="EMBL" id="LGRX02007796">
    <property type="protein sequence ID" value="KAK3274312.1"/>
    <property type="molecule type" value="Genomic_DNA"/>
</dbReference>
<name>A0AAE0G9Z5_9CHLO</name>
<protein>
    <recommendedName>
        <fullName evidence="2">DUF5672 domain-containing protein</fullName>
    </recommendedName>
</protein>
<feature type="domain" description="DUF5672" evidence="2">
    <location>
        <begin position="70"/>
        <end position="219"/>
    </location>
</feature>
<feature type="compositionally biased region" description="Basic residues" evidence="1">
    <location>
        <begin position="302"/>
        <end position="312"/>
    </location>
</feature>
<evidence type="ECO:0000256" key="1">
    <source>
        <dbReference type="SAM" id="MobiDB-lite"/>
    </source>
</evidence>